<feature type="domain" description="Alpha-2-macroglobulin bait region" evidence="5">
    <location>
        <begin position="556"/>
        <end position="695"/>
    </location>
</feature>
<evidence type="ECO:0000259" key="5">
    <source>
        <dbReference type="SMART" id="SM01359"/>
    </source>
</evidence>
<dbReference type="InterPro" id="IPR013783">
    <property type="entry name" value="Ig-like_fold"/>
</dbReference>
<dbReference type="Pfam" id="PF07703">
    <property type="entry name" value="A2M_BRD"/>
    <property type="match status" value="1"/>
</dbReference>
<evidence type="ECO:0000256" key="2">
    <source>
        <dbReference type="ARBA" id="ARBA00022966"/>
    </source>
</evidence>
<dbReference type="Gene3D" id="2.20.130.20">
    <property type="match status" value="1"/>
</dbReference>
<feature type="domain" description="Alpha-2-macroglobulin" evidence="6">
    <location>
        <begin position="816"/>
        <end position="909"/>
    </location>
</feature>
<dbReference type="SMART" id="SM01360">
    <property type="entry name" value="A2M"/>
    <property type="match status" value="1"/>
</dbReference>
<dbReference type="GO" id="GO:0004866">
    <property type="term" value="F:endopeptidase inhibitor activity"/>
    <property type="evidence" value="ECO:0007669"/>
    <property type="project" value="InterPro"/>
</dbReference>
<dbReference type="Gene3D" id="6.20.50.160">
    <property type="match status" value="1"/>
</dbReference>
<dbReference type="EMBL" id="HACG01045068">
    <property type="protein sequence ID" value="CEK91933.1"/>
    <property type="molecule type" value="Transcribed_RNA"/>
</dbReference>
<dbReference type="SMART" id="SM01359">
    <property type="entry name" value="A2M_N_2"/>
    <property type="match status" value="1"/>
</dbReference>
<dbReference type="InterPro" id="IPR011625">
    <property type="entry name" value="A2M_N_BRD"/>
</dbReference>
<dbReference type="Pfam" id="PF00207">
    <property type="entry name" value="A2M"/>
    <property type="match status" value="1"/>
</dbReference>
<gene>
    <name evidence="7" type="primary">ORF185637</name>
</gene>
<dbReference type="PANTHER" id="PTHR11412">
    <property type="entry name" value="MACROGLOBULIN / COMPLEMENT"/>
    <property type="match status" value="1"/>
</dbReference>
<dbReference type="InterPro" id="IPR002890">
    <property type="entry name" value="MG2"/>
</dbReference>
<dbReference type="PANTHER" id="PTHR11412:SF136">
    <property type="entry name" value="CD109 ANTIGEN"/>
    <property type="match status" value="1"/>
</dbReference>
<keyword evidence="1 4" id="KW-0732">Signal</keyword>
<dbReference type="InterPro" id="IPR050473">
    <property type="entry name" value="A2M/Complement_sys"/>
</dbReference>
<dbReference type="Gene3D" id="2.60.40.1930">
    <property type="match status" value="3"/>
</dbReference>
<dbReference type="Pfam" id="PF01835">
    <property type="entry name" value="MG2"/>
    <property type="match status" value="1"/>
</dbReference>
<dbReference type="Gene3D" id="2.60.40.10">
    <property type="entry name" value="Immunoglobulins"/>
    <property type="match status" value="2"/>
</dbReference>
<protein>
    <recommendedName>
        <fullName evidence="8">Alpha-2-macroglobulin bait region domain-containing protein</fullName>
    </recommendedName>
</protein>
<evidence type="ECO:0000256" key="3">
    <source>
        <dbReference type="ARBA" id="ARBA00023180"/>
    </source>
</evidence>
<keyword evidence="2" id="KW-0882">Thioester bond</keyword>
<organism evidence="7">
    <name type="scientific">Arion vulgaris</name>
    <dbReference type="NCBI Taxonomy" id="1028688"/>
    <lineage>
        <taxon>Eukaryota</taxon>
        <taxon>Metazoa</taxon>
        <taxon>Spiralia</taxon>
        <taxon>Lophotrochozoa</taxon>
        <taxon>Mollusca</taxon>
        <taxon>Gastropoda</taxon>
        <taxon>Heterobranchia</taxon>
        <taxon>Euthyneura</taxon>
        <taxon>Panpulmonata</taxon>
        <taxon>Eupulmonata</taxon>
        <taxon>Stylommatophora</taxon>
        <taxon>Helicina</taxon>
        <taxon>Arionoidea</taxon>
        <taxon>Arionidae</taxon>
        <taxon>Arion</taxon>
    </lineage>
</organism>
<reference evidence="7" key="1">
    <citation type="submission" date="2014-12" db="EMBL/GenBank/DDBJ databases">
        <title>Insight into the proteome of Arion vulgaris.</title>
        <authorList>
            <person name="Aradska J."/>
            <person name="Bulat T."/>
            <person name="Smidak R."/>
            <person name="Sarate P."/>
            <person name="Gangsoo J."/>
            <person name="Sialana F."/>
            <person name="Bilban M."/>
            <person name="Lubec G."/>
        </authorList>
    </citation>
    <scope>NUCLEOTIDE SEQUENCE</scope>
    <source>
        <tissue evidence="7">Skin</tissue>
    </source>
</reference>
<name>A0A0B7BG66_9EUPU</name>
<evidence type="ECO:0000313" key="7">
    <source>
        <dbReference type="EMBL" id="CEK91933.1"/>
    </source>
</evidence>
<proteinExistence type="predicted"/>
<feature type="signal peptide" evidence="4">
    <location>
        <begin position="1"/>
        <end position="23"/>
    </location>
</feature>
<dbReference type="Gene3D" id="2.60.40.1940">
    <property type="match status" value="1"/>
</dbReference>
<feature type="chain" id="PRO_5002124678" description="Alpha-2-macroglobulin bait region domain-containing protein" evidence="4">
    <location>
        <begin position="24"/>
        <end position="1026"/>
    </location>
</feature>
<sequence length="1026" mass="114770">MKQMWLSTVLLIALVVHIPSVRSQTDNPNQPSNQTQAPKAASYWVTMPDSLRPGQQLHLTVQILSGQDPVTVNLAITYSKYINPDNTLKTVFTSSDYEVLPGDARTIPIDIPRNLMSPSNIWRGFYTVIVTGHGRTVNFSHNRSVSIFEKSASVLIATDKGIYKPGQTVNFRVFVMDSNLKVLIIPMDIFIKDPKNNIIKQYLRVNGSKLHGVFQDSFQLADSTMKGDWTMNVATDQAHDEMRTFTVDDYVIPNFAVQVETPAIPLSSSPSMPMKVKSMYTFGQPVTDGQVHVCITMNYIFPLWDFGQVQNPKIDDFCLDGKLNRDGEFTFQVTNQQLLAVVLSQNPYANDISYQTFKVEANVTETTTQRMQTGSSVMQIYFSPLTVQFLTVSKTSFKPGLASTAYLEVKKVDGTALSAQEIQNIVVNFNVTYEVNIPPEEQQKITDMPHVEEQITTNTPVEEEQSITNNSNSDTVNIFRRRPSPFLPFTKTTRTEVLKLDAPEQSLSETGIIPITFYAPPDAISIAIVARCKKPFEDNTVYYFISKYNSPSNTFMQLSTPLKTPDIGDIITLTAESSELVKKFTYQVISKGMLVRSGTVTSPTSEGSKTIPFDLEITQAMAPTVQVLIFYIREQDSEFVGDAIALSVNGLFQKKVSFKFSKEQVEPGEPVDLIIKSEPGSTVYYSAIDKSVELHKTGNDVTVDLVRKEQLEYDYGVMSAYSFFWGWPNYYHGKDISSVFQESKVLIFSDGNVYKQPIRRLMAELQGGGRFHLASKDFVQKTAIDSEQPKAIDFNQLNENTATHNKVKTRRFFPESWMWNASSITADSNGEIVVPLTSPDTITKYIARIFSIDQDFGLSVGSEVASVTIFRKLFVSLDLPAVIIRYENFCFTASVFSYYQKQIPLLLTLEKSASYNGTYVKRDGNTITETSENIACTEYHGDISANEVRSSMFCFTPIVLGNIKLKVSVLTTEEGLSDAVEHVILSKPEGVTYSSNYPSLANLSSGFWQNDFDVAFPSNAVDGSQN</sequence>
<evidence type="ECO:0000256" key="4">
    <source>
        <dbReference type="SAM" id="SignalP"/>
    </source>
</evidence>
<evidence type="ECO:0008006" key="8">
    <source>
        <dbReference type="Google" id="ProtNLM"/>
    </source>
</evidence>
<keyword evidence="3" id="KW-0325">Glycoprotein</keyword>
<dbReference type="InterPro" id="IPR001599">
    <property type="entry name" value="Macroglobln_a2"/>
</dbReference>
<dbReference type="Pfam" id="PF17791">
    <property type="entry name" value="MG3"/>
    <property type="match status" value="1"/>
</dbReference>
<accession>A0A0B7BG66</accession>
<dbReference type="InterPro" id="IPR041555">
    <property type="entry name" value="MG3"/>
</dbReference>
<dbReference type="AlphaFoldDB" id="A0A0B7BG66"/>
<dbReference type="FunFam" id="2.60.40.1930:FF:000001">
    <property type="entry name" value="CD109 isoform 3"/>
    <property type="match status" value="1"/>
</dbReference>
<evidence type="ECO:0000256" key="1">
    <source>
        <dbReference type="ARBA" id="ARBA00022729"/>
    </source>
</evidence>
<evidence type="ECO:0000259" key="6">
    <source>
        <dbReference type="SMART" id="SM01360"/>
    </source>
</evidence>